<protein>
    <recommendedName>
        <fullName evidence="1">YTH domain-containing family protein</fullName>
    </recommendedName>
</protein>
<dbReference type="GO" id="GO:0005737">
    <property type="term" value="C:cytoplasm"/>
    <property type="evidence" value="ECO:0007669"/>
    <property type="project" value="TreeGrafter"/>
</dbReference>
<dbReference type="PANTHER" id="PTHR12357:SF99">
    <property type="entry name" value="YTH DOMAIN-CONTAINING PROTEIN ECT2-RELATED"/>
    <property type="match status" value="1"/>
</dbReference>
<comment type="similarity">
    <text evidence="1">Belongs to the YTHDF family.</text>
</comment>
<evidence type="ECO:0000256" key="2">
    <source>
        <dbReference type="SAM" id="MobiDB-lite"/>
    </source>
</evidence>
<evidence type="ECO:0000256" key="1">
    <source>
        <dbReference type="RuleBase" id="RU369095"/>
    </source>
</evidence>
<evidence type="ECO:0000313" key="5">
    <source>
        <dbReference type="Proteomes" id="UP000825729"/>
    </source>
</evidence>
<accession>A0AAV7EXJ2</accession>
<feature type="region of interest" description="Disordered" evidence="2">
    <location>
        <begin position="264"/>
        <end position="302"/>
    </location>
</feature>
<reference evidence="4 5" key="1">
    <citation type="submission" date="2021-07" db="EMBL/GenBank/DDBJ databases">
        <title>The Aristolochia fimbriata genome: insights into angiosperm evolution, floral development and chemical biosynthesis.</title>
        <authorList>
            <person name="Jiao Y."/>
        </authorList>
    </citation>
    <scope>NUCLEOTIDE SEQUENCE [LARGE SCALE GENOMIC DNA]</scope>
    <source>
        <strain evidence="4">IBCAS-2021</strain>
        <tissue evidence="4">Leaf</tissue>
    </source>
</reference>
<dbReference type="Gene3D" id="3.10.590.10">
    <property type="entry name" value="ph1033 like domains"/>
    <property type="match status" value="1"/>
</dbReference>
<comment type="function">
    <text evidence="1">Specifically recognizes and binds N6-methyladenosine (m6A)-containing RNAs, and regulates mRNA stability. M6A is a modification present at internal sites of mRNAs and some non-coding RNAs and plays a role in mRNA stability and processing.</text>
</comment>
<dbReference type="AlphaFoldDB" id="A0AAV7EXJ2"/>
<feature type="compositionally biased region" description="Low complexity" evidence="2">
    <location>
        <begin position="283"/>
        <end position="293"/>
    </location>
</feature>
<evidence type="ECO:0000313" key="4">
    <source>
        <dbReference type="EMBL" id="KAG9452028.1"/>
    </source>
</evidence>
<dbReference type="GO" id="GO:0061157">
    <property type="term" value="P:mRNA destabilization"/>
    <property type="evidence" value="ECO:0007669"/>
    <property type="project" value="TreeGrafter"/>
</dbReference>
<dbReference type="CDD" id="cd21134">
    <property type="entry name" value="YTH"/>
    <property type="match status" value="1"/>
</dbReference>
<dbReference type="EMBL" id="JAINDJ010000003">
    <property type="protein sequence ID" value="KAG9452028.1"/>
    <property type="molecule type" value="Genomic_DNA"/>
</dbReference>
<feature type="compositionally biased region" description="Low complexity" evidence="2">
    <location>
        <begin position="1"/>
        <end position="13"/>
    </location>
</feature>
<proteinExistence type="inferred from homology"/>
<keyword evidence="1" id="KW-0694">RNA-binding</keyword>
<dbReference type="InterPro" id="IPR045168">
    <property type="entry name" value="YTH_prot"/>
</dbReference>
<feature type="region of interest" description="Disordered" evidence="2">
    <location>
        <begin position="182"/>
        <end position="201"/>
    </location>
</feature>
<dbReference type="Pfam" id="PF04146">
    <property type="entry name" value="YTH"/>
    <property type="match status" value="1"/>
</dbReference>
<dbReference type="Proteomes" id="UP000825729">
    <property type="component" value="Unassembled WGS sequence"/>
</dbReference>
<dbReference type="PROSITE" id="PS50882">
    <property type="entry name" value="YTH"/>
    <property type="match status" value="1"/>
</dbReference>
<feature type="compositionally biased region" description="Polar residues" evidence="2">
    <location>
        <begin position="184"/>
        <end position="201"/>
    </location>
</feature>
<dbReference type="GO" id="GO:1990247">
    <property type="term" value="F:N6-methyladenosine-containing RNA reader activity"/>
    <property type="evidence" value="ECO:0007669"/>
    <property type="project" value="UniProtKB-UniRule"/>
</dbReference>
<dbReference type="GO" id="GO:0003729">
    <property type="term" value="F:mRNA binding"/>
    <property type="evidence" value="ECO:0007669"/>
    <property type="project" value="UniProtKB-UniRule"/>
</dbReference>
<organism evidence="4 5">
    <name type="scientific">Aristolochia fimbriata</name>
    <name type="common">White veined hardy Dutchman's pipe vine</name>
    <dbReference type="NCBI Taxonomy" id="158543"/>
    <lineage>
        <taxon>Eukaryota</taxon>
        <taxon>Viridiplantae</taxon>
        <taxon>Streptophyta</taxon>
        <taxon>Embryophyta</taxon>
        <taxon>Tracheophyta</taxon>
        <taxon>Spermatophyta</taxon>
        <taxon>Magnoliopsida</taxon>
        <taxon>Magnoliidae</taxon>
        <taxon>Piperales</taxon>
        <taxon>Aristolochiaceae</taxon>
        <taxon>Aristolochia</taxon>
    </lineage>
</organism>
<sequence length="673" mass="73409">MATSAAASDQAADILEKPPLDSKPKTVEIPQTSTGTFGFLDVASNLQIPGCERTPTPLLGDFVDPNMCYLPNGYTPYYYGGYDGPMNEWEDYPRYVSTDGMEMSPQGAYGDTGSLMYHGYGYAPYGPYSPAGSPVPTMGHDGQLYGPYQYQTPYYSPCALNQAPNGQGEVSTSVAADQVPIPVDTSNKNTNGIPITNGSNDGATPITNVNVSNNGATSIRPNFHKSLSKSNGSYGRGVLPSGIPPAGYQDPGFGYEGIRSPIPWSDGPVFSDGKPRPTPPSTSPQFSSISPSTNHNHRPVPHLMGLHPPRPTSGMVSMSGFINRMYPNRRIYGGNAVTSQCYGSIGCGSRSSGRGWSSIEAKYKSRGNLDGLKELNRGPRARIRNQKGFGPHVPVTLKVPLQGQGLSSSGNPEDSTLALERNDYNRADFPIEYADAVFFVIKSYSEDDIHKSIKYSVWASTPSGNKKLDAAYQEAQQKSGDCPVFLFFSVNTSGQFVGLAEMVSPVDFAKNLEYWQQDKWNGCFSVKWHIVKDVPNSLLKHIILDNNDNKPVTNSRDCQQVNFDLGLQMLKIFKEYSSRSCIFDDFAFYESRQKTIQDRKSKHLELHKQGWDGKRCDGAKEIKNDVSAGAKEIKNDVSNGVKEIKNDVSNGAKEIKNDVSNGVKESNGSCNGF</sequence>
<dbReference type="InterPro" id="IPR007275">
    <property type="entry name" value="YTH_domain"/>
</dbReference>
<evidence type="ECO:0000259" key="3">
    <source>
        <dbReference type="PROSITE" id="PS50882"/>
    </source>
</evidence>
<comment type="caution">
    <text evidence="4">The sequence shown here is derived from an EMBL/GenBank/DDBJ whole genome shotgun (WGS) entry which is preliminary data.</text>
</comment>
<feature type="region of interest" description="Disordered" evidence="2">
    <location>
        <begin position="1"/>
        <end position="26"/>
    </location>
</feature>
<dbReference type="PANTHER" id="PTHR12357">
    <property type="entry name" value="YTH YT521-B HOMOLOGY DOMAIN-CONTAINING"/>
    <property type="match status" value="1"/>
</dbReference>
<name>A0AAV7EXJ2_ARIFI</name>
<feature type="domain" description="YTH" evidence="3">
    <location>
        <begin position="436"/>
        <end position="573"/>
    </location>
</feature>
<gene>
    <name evidence="4" type="ORF">H6P81_004932</name>
</gene>
<feature type="compositionally biased region" description="Basic and acidic residues" evidence="2">
    <location>
        <begin position="14"/>
        <end position="26"/>
    </location>
</feature>
<keyword evidence="5" id="KW-1185">Reference proteome</keyword>